<reference evidence="1 3" key="1">
    <citation type="submission" date="2015-01" db="EMBL/GenBank/DDBJ databases">
        <authorList>
            <person name="Xiang T."/>
            <person name="Song Y."/>
            <person name="Huang L."/>
            <person name="Wang B."/>
            <person name="Wu P."/>
        </authorList>
    </citation>
    <scope>NUCLEOTIDE SEQUENCE [LARGE SCALE GENOMIC DNA]</scope>
    <source>
        <strain evidence="1 3">CcD38</strain>
    </source>
</reference>
<organism evidence="1 3">
    <name type="scientific">Capnocytophaga canis</name>
    <dbReference type="NCBI Taxonomy" id="1848903"/>
    <lineage>
        <taxon>Bacteria</taxon>
        <taxon>Pseudomonadati</taxon>
        <taxon>Bacteroidota</taxon>
        <taxon>Flavobacteriia</taxon>
        <taxon>Flavobacteriales</taxon>
        <taxon>Flavobacteriaceae</taxon>
        <taxon>Capnocytophaga</taxon>
    </lineage>
</organism>
<reference evidence="2 4" key="2">
    <citation type="submission" date="2017-08" db="EMBL/GenBank/DDBJ databases">
        <title>Capnocytophaga canis 17-158 assembly.</title>
        <authorList>
            <person name="Gulvik C.A."/>
        </authorList>
    </citation>
    <scope>NUCLEOTIDE SEQUENCE [LARGE SCALE GENOMIC DNA]</scope>
    <source>
        <strain evidence="2 4">17-158</strain>
    </source>
</reference>
<name>A0A0B7IEL3_9FLAO</name>
<evidence type="ECO:0000313" key="1">
    <source>
        <dbReference type="EMBL" id="CEN49119.1"/>
    </source>
</evidence>
<dbReference type="AlphaFoldDB" id="A0A0B7IEL3"/>
<dbReference type="EMBL" id="CDOI01000191">
    <property type="protein sequence ID" value="CEN49119.1"/>
    <property type="molecule type" value="Genomic_DNA"/>
</dbReference>
<evidence type="ECO:0000313" key="2">
    <source>
        <dbReference type="EMBL" id="RIY38112.1"/>
    </source>
</evidence>
<dbReference type="Proteomes" id="UP000265497">
    <property type="component" value="Unassembled WGS sequence"/>
</dbReference>
<sequence>MVVILAEKYLRNKIKLSLDNSYVDTSNDFIKITAKEMKIYPYRIVLKNGKIESIEYSKDGNEIFN</sequence>
<gene>
    <name evidence="1" type="ORF">CCAND38_760014</name>
    <name evidence="2" type="ORF">CKY20_00770</name>
</gene>
<keyword evidence="3" id="KW-1185">Reference proteome</keyword>
<evidence type="ECO:0000313" key="3">
    <source>
        <dbReference type="Proteomes" id="UP000045051"/>
    </source>
</evidence>
<evidence type="ECO:0000313" key="4">
    <source>
        <dbReference type="Proteomes" id="UP000265497"/>
    </source>
</evidence>
<dbReference type="EMBL" id="NSDI01000001">
    <property type="protein sequence ID" value="RIY38112.1"/>
    <property type="molecule type" value="Genomic_DNA"/>
</dbReference>
<protein>
    <submittedName>
        <fullName evidence="1">Uncharacterized protein</fullName>
    </submittedName>
</protein>
<dbReference type="Proteomes" id="UP000045051">
    <property type="component" value="Unassembled WGS sequence"/>
</dbReference>
<accession>A0A0B7IEL3</accession>
<proteinExistence type="predicted"/>